<protein>
    <submittedName>
        <fullName evidence="2">Uncharacterized protein</fullName>
    </submittedName>
</protein>
<organism evidence="2 3">
    <name type="scientific">Puccinia graminis f. sp. tritici (strain CRL 75-36-700-3 / race SCCL)</name>
    <name type="common">Black stem rust fungus</name>
    <dbReference type="NCBI Taxonomy" id="418459"/>
    <lineage>
        <taxon>Eukaryota</taxon>
        <taxon>Fungi</taxon>
        <taxon>Dikarya</taxon>
        <taxon>Basidiomycota</taxon>
        <taxon>Pucciniomycotina</taxon>
        <taxon>Pucciniomycetes</taxon>
        <taxon>Pucciniales</taxon>
        <taxon>Pucciniaceae</taxon>
        <taxon>Puccinia</taxon>
    </lineage>
</organism>
<dbReference type="VEuPathDB" id="FungiDB:PGTG_02357"/>
<feature type="region of interest" description="Disordered" evidence="1">
    <location>
        <begin position="98"/>
        <end position="119"/>
    </location>
</feature>
<dbReference type="GeneID" id="10529081"/>
<dbReference type="EMBL" id="DS178266">
    <property type="protein sequence ID" value="EFP76896.1"/>
    <property type="molecule type" value="Genomic_DNA"/>
</dbReference>
<dbReference type="InParanoid" id="E3JXX1"/>
<reference evidence="3" key="2">
    <citation type="journal article" date="2011" name="Proc. Natl. Acad. Sci. U.S.A.">
        <title>Obligate biotrophy features unraveled by the genomic analysis of rust fungi.</title>
        <authorList>
            <person name="Duplessis S."/>
            <person name="Cuomo C.A."/>
            <person name="Lin Y.-C."/>
            <person name="Aerts A."/>
            <person name="Tisserant E."/>
            <person name="Veneault-Fourrey C."/>
            <person name="Joly D.L."/>
            <person name="Hacquard S."/>
            <person name="Amselem J."/>
            <person name="Cantarel B.L."/>
            <person name="Chiu R."/>
            <person name="Coutinho P.M."/>
            <person name="Feau N."/>
            <person name="Field M."/>
            <person name="Frey P."/>
            <person name="Gelhaye E."/>
            <person name="Goldberg J."/>
            <person name="Grabherr M.G."/>
            <person name="Kodira C.D."/>
            <person name="Kohler A."/>
            <person name="Kuees U."/>
            <person name="Lindquist E.A."/>
            <person name="Lucas S.M."/>
            <person name="Mago R."/>
            <person name="Mauceli E."/>
            <person name="Morin E."/>
            <person name="Murat C."/>
            <person name="Pangilinan J.L."/>
            <person name="Park R."/>
            <person name="Pearson M."/>
            <person name="Quesneville H."/>
            <person name="Rouhier N."/>
            <person name="Sakthikumar S."/>
            <person name="Salamov A.A."/>
            <person name="Schmutz J."/>
            <person name="Selles B."/>
            <person name="Shapiro H."/>
            <person name="Tanguay P."/>
            <person name="Tuskan G.A."/>
            <person name="Henrissat B."/>
            <person name="Van de Peer Y."/>
            <person name="Rouze P."/>
            <person name="Ellis J.G."/>
            <person name="Dodds P.N."/>
            <person name="Schein J.E."/>
            <person name="Zhong S."/>
            <person name="Hamelin R.C."/>
            <person name="Grigoriev I.V."/>
            <person name="Szabo L.J."/>
            <person name="Martin F."/>
        </authorList>
    </citation>
    <scope>NUCLEOTIDE SEQUENCE [LARGE SCALE GENOMIC DNA]</scope>
    <source>
        <strain evidence="3">CRL 75-36-700-3 / race SCCL</strain>
    </source>
</reference>
<dbReference type="RefSeq" id="XP_003321315.1">
    <property type="nucleotide sequence ID" value="XM_003321267.1"/>
</dbReference>
<evidence type="ECO:0000256" key="1">
    <source>
        <dbReference type="SAM" id="MobiDB-lite"/>
    </source>
</evidence>
<feature type="compositionally biased region" description="Polar residues" evidence="1">
    <location>
        <begin position="98"/>
        <end position="109"/>
    </location>
</feature>
<proteinExistence type="predicted"/>
<reference key="1">
    <citation type="submission" date="2007-01" db="EMBL/GenBank/DDBJ databases">
        <title>The Genome Sequence of Puccinia graminis f. sp. tritici Strain CRL 75-36-700-3.</title>
        <authorList>
            <consortium name="The Broad Institute Genome Sequencing Platform"/>
            <person name="Birren B."/>
            <person name="Lander E."/>
            <person name="Galagan J."/>
            <person name="Nusbaum C."/>
            <person name="Devon K."/>
            <person name="Cuomo C."/>
            <person name="Jaffe D."/>
            <person name="Butler J."/>
            <person name="Alvarez P."/>
            <person name="Gnerre S."/>
            <person name="Grabherr M."/>
            <person name="Mauceli E."/>
            <person name="Brockman W."/>
            <person name="Young S."/>
            <person name="LaButti K."/>
            <person name="Sykes S."/>
            <person name="DeCaprio D."/>
            <person name="Crawford M."/>
            <person name="Koehrsen M."/>
            <person name="Engels R."/>
            <person name="Montgomery P."/>
            <person name="Pearson M."/>
            <person name="Howarth C."/>
            <person name="Larson L."/>
            <person name="White J."/>
            <person name="Zeng Q."/>
            <person name="Kodira C."/>
            <person name="Yandava C."/>
            <person name="Alvarado L."/>
            <person name="O'Leary S."/>
            <person name="Szabo L."/>
            <person name="Dean R."/>
            <person name="Schein J."/>
        </authorList>
    </citation>
    <scope>NUCLEOTIDE SEQUENCE</scope>
    <source>
        <strain>CRL 75-36-700-3</strain>
    </source>
</reference>
<keyword evidence="3" id="KW-1185">Reference proteome</keyword>
<evidence type="ECO:0000313" key="2">
    <source>
        <dbReference type="EMBL" id="EFP76896.1"/>
    </source>
</evidence>
<dbReference type="Proteomes" id="UP000008783">
    <property type="component" value="Unassembled WGS sequence"/>
</dbReference>
<sequence>MSSLLKELQTSNQISETERLGKIKYHCIEEESKAIGGNERQMVVPRAASQERQPSRARTHEPTNKEHGFLWDGDVIGWEYACIQRASIRYKEWAKTVKNTPGTEYTSPSHGFDLSRATS</sequence>
<dbReference type="KEGG" id="pgr:PGTG_02357"/>
<dbReference type="HOGENOM" id="CLU_2062641_0_0_1"/>
<gene>
    <name evidence="2" type="ORF">PGTG_02357</name>
</gene>
<evidence type="ECO:0000313" key="3">
    <source>
        <dbReference type="Proteomes" id="UP000008783"/>
    </source>
</evidence>
<name>E3JXX1_PUCGT</name>
<dbReference type="AlphaFoldDB" id="E3JXX1"/>
<feature type="region of interest" description="Disordered" evidence="1">
    <location>
        <begin position="36"/>
        <end position="66"/>
    </location>
</feature>
<accession>E3JXX1</accession>